<dbReference type="OrthoDB" id="294378at2759"/>
<dbReference type="Pfam" id="PF02493">
    <property type="entry name" value="MORN"/>
    <property type="match status" value="5"/>
</dbReference>
<feature type="compositionally biased region" description="Polar residues" evidence="9">
    <location>
        <begin position="604"/>
        <end position="626"/>
    </location>
</feature>
<feature type="compositionally biased region" description="Low complexity" evidence="9">
    <location>
        <begin position="108"/>
        <end position="131"/>
    </location>
</feature>
<keyword evidence="8" id="KW-0966">Cell projection</keyword>
<dbReference type="GO" id="GO:0005930">
    <property type="term" value="C:axoneme"/>
    <property type="evidence" value="ECO:0007669"/>
    <property type="project" value="UniProtKB-SubCell"/>
</dbReference>
<evidence type="ECO:0000256" key="5">
    <source>
        <dbReference type="ARBA" id="ARBA00022846"/>
    </source>
</evidence>
<feature type="region of interest" description="Disordered" evidence="9">
    <location>
        <begin position="1024"/>
        <end position="1052"/>
    </location>
</feature>
<protein>
    <submittedName>
        <fullName evidence="10">Fbox and MORN domain containing protein, related</fullName>
    </submittedName>
</protein>
<dbReference type="SUPFAM" id="SSF82185">
    <property type="entry name" value="Histone H3 K4-specific methyltransferase SET7/9 N-terminal domain"/>
    <property type="match status" value="2"/>
</dbReference>
<evidence type="ECO:0000256" key="3">
    <source>
        <dbReference type="ARBA" id="ARBA00022490"/>
    </source>
</evidence>
<dbReference type="InterPro" id="IPR003409">
    <property type="entry name" value="MORN"/>
</dbReference>
<organism evidence="10 11">
    <name type="scientific">Eimeria brunetti</name>
    <dbReference type="NCBI Taxonomy" id="51314"/>
    <lineage>
        <taxon>Eukaryota</taxon>
        <taxon>Sar</taxon>
        <taxon>Alveolata</taxon>
        <taxon>Apicomplexa</taxon>
        <taxon>Conoidasida</taxon>
        <taxon>Coccidia</taxon>
        <taxon>Eucoccidiorida</taxon>
        <taxon>Eimeriorina</taxon>
        <taxon>Eimeriidae</taxon>
        <taxon>Eimeria</taxon>
    </lineage>
</organism>
<feature type="compositionally biased region" description="Low complexity" evidence="9">
    <location>
        <begin position="986"/>
        <end position="1000"/>
    </location>
</feature>
<feature type="region of interest" description="Disordered" evidence="9">
    <location>
        <begin position="835"/>
        <end position="863"/>
    </location>
</feature>
<dbReference type="GO" id="GO:0031514">
    <property type="term" value="C:motile cilium"/>
    <property type="evidence" value="ECO:0007669"/>
    <property type="project" value="UniProtKB-SubCell"/>
</dbReference>
<feature type="compositionally biased region" description="Polar residues" evidence="9">
    <location>
        <begin position="646"/>
        <end position="659"/>
    </location>
</feature>
<keyword evidence="11" id="KW-1185">Reference proteome</keyword>
<evidence type="ECO:0000256" key="9">
    <source>
        <dbReference type="SAM" id="MobiDB-lite"/>
    </source>
</evidence>
<dbReference type="VEuPathDB" id="ToxoDB:EBH_0085010"/>
<feature type="compositionally biased region" description="Acidic residues" evidence="9">
    <location>
        <begin position="1031"/>
        <end position="1044"/>
    </location>
</feature>
<evidence type="ECO:0000256" key="6">
    <source>
        <dbReference type="ARBA" id="ARBA00023069"/>
    </source>
</evidence>
<evidence type="ECO:0000313" key="10">
    <source>
        <dbReference type="EMBL" id="CDJ50447.1"/>
    </source>
</evidence>
<feature type="region of interest" description="Disordered" evidence="9">
    <location>
        <begin position="962"/>
        <end position="1002"/>
    </location>
</feature>
<name>U6LJD4_9EIME</name>
<evidence type="ECO:0000256" key="1">
    <source>
        <dbReference type="ARBA" id="ARBA00004230"/>
    </source>
</evidence>
<dbReference type="Proteomes" id="UP000030750">
    <property type="component" value="Unassembled WGS sequence"/>
</dbReference>
<keyword evidence="5" id="KW-0282">Flagellum</keyword>
<gene>
    <name evidence="10" type="ORF">EBH_0085010</name>
</gene>
<keyword evidence="7" id="KW-0206">Cytoskeleton</keyword>
<feature type="compositionally biased region" description="Low complexity" evidence="9">
    <location>
        <begin position="962"/>
        <end position="976"/>
    </location>
</feature>
<evidence type="ECO:0000256" key="8">
    <source>
        <dbReference type="ARBA" id="ARBA00023273"/>
    </source>
</evidence>
<feature type="compositionally biased region" description="Low complexity" evidence="9">
    <location>
        <begin position="635"/>
        <end position="645"/>
    </location>
</feature>
<sequence length="1052" mass="112407">MEGEAEEAAAAACPCAEGCTAEAQPPLTAATQKESFAAVGRATAALLAAAYCRQDPELVQKLAEELHVTGDPLLCSSEAAEGAAAEGRREGAADSSASTPNPEKYEESLSLNNPDEENSSSNSSSSSSSSNVFSLSQVPLGQAKFSGNLTISPQGALTVVGPGEWVAGRRHGFGEQLFADGSRYEGQWVDGVQEGQGLMIWKEPSVQYVGEWKKGTASGWGRQTWIETPDFDSGGTWTVGRNLQQNQYEGQFQNGRREGVGAFSYSNGARYEGSWVADQKHGIGTFKSETGAIYEGLFVYDRMAEAPPSNLDDPVKALVDLSTAQQVEVYKHLDAYSGPDLWTQLLLSSGSDENFQRARRLSGGTPATLTVIESERRRSSQLSDLLAPELTARSSPHAAAVAATAAVPAALPWGATDEAPAAATGAEQQQDSAKPSPAAPAPPGTALSVPTSEGHLMGRPEKTRPSAHTTISEDSLRLHRRPVLFPAFLRALVLLLQMRLRSLRRHRDRNHAARRSGNASGGGFLGGVDLDDPSCLSLAWIALCRKLRVFSEVLERQMQTERKGASNKGEDTPNEPNIQALARSASIKAEASDSGPNGGLSRAPSEQSQAKQSLSSQPPTSKQDPPSQRVKRFPSSVQSKSKSSVINRQQSAAVSTTRQKGPDAARGGVASGPAAANDSRAKDVSLCRGDIQGESCVRSSEEEEAAAAAGRHAEIFRQAAFAEDFCIIDEALHRALFTSSRQHADSSASELGNSAGIPGAVVCNARDLFRLLDIAGLVLPSDNQQADKGHADKGNADSAIMLRTTPLTTFALPAVGLVAVMLEVLPASVELNSFHQQHRSNKDHTKQQEHKQEQQNLQEDADPVEAPTAALDDATAAKRDEIQRQQQQQLLLLEQQQQQLREALAKGLLSWTEIAAWKLTFVETPPPIAALLSLKLQVEEFLRLLSAVACPPLRDPQQLLHAEAQEQQQQHQVSQQFSLSGDDTPAARSDATVSAATTADGEQPQRCFCPGFCEAVKGRPIYDMPLKIDESMEPEASDSEDGAESEASNSLS</sequence>
<feature type="region of interest" description="Disordered" evidence="9">
    <location>
        <begin position="419"/>
        <end position="474"/>
    </location>
</feature>
<dbReference type="PANTHER" id="PTHR46613">
    <property type="entry name" value="RADIAL SPOKE HEAD 10 HOMOLOG B-RELATED"/>
    <property type="match status" value="1"/>
</dbReference>
<evidence type="ECO:0000256" key="4">
    <source>
        <dbReference type="ARBA" id="ARBA00022737"/>
    </source>
</evidence>
<keyword evidence="6" id="KW-0969">Cilium</keyword>
<keyword evidence="4" id="KW-0677">Repeat</keyword>
<feature type="region of interest" description="Disordered" evidence="9">
    <location>
        <begin position="585"/>
        <end position="684"/>
    </location>
</feature>
<reference evidence="10" key="2">
    <citation type="submission" date="2013-10" db="EMBL/GenBank/DDBJ databases">
        <authorList>
            <person name="Aslett M."/>
        </authorList>
    </citation>
    <scope>NUCLEOTIDE SEQUENCE [LARGE SCALE GENOMIC DNA]</scope>
    <source>
        <strain evidence="10">Houghton</strain>
    </source>
</reference>
<accession>U6LJD4</accession>
<reference evidence="10" key="1">
    <citation type="submission" date="2013-10" db="EMBL/GenBank/DDBJ databases">
        <title>Genomic analysis of the causative agents of coccidiosis in chickens.</title>
        <authorList>
            <person name="Reid A.J."/>
            <person name="Blake D."/>
            <person name="Billington K."/>
            <person name="Browne H."/>
            <person name="Dunn M."/>
            <person name="Hung S."/>
            <person name="Kawahara F."/>
            <person name="Miranda-Saavedra D."/>
            <person name="Mourier T."/>
            <person name="Nagra H."/>
            <person name="Otto T.D."/>
            <person name="Rawlings N."/>
            <person name="Sanchez A."/>
            <person name="Sanders M."/>
            <person name="Subramaniam C."/>
            <person name="Tay Y."/>
            <person name="Dear P."/>
            <person name="Doerig C."/>
            <person name="Gruber A."/>
            <person name="Parkinson J."/>
            <person name="Shirley M."/>
            <person name="Wan K.L."/>
            <person name="Berriman M."/>
            <person name="Tomley F."/>
            <person name="Pain A."/>
        </authorList>
    </citation>
    <scope>NUCLEOTIDE SEQUENCE [LARGE SCALE GENOMIC DNA]</scope>
    <source>
        <strain evidence="10">Houghton</strain>
    </source>
</reference>
<keyword evidence="3" id="KW-0963">Cytoplasm</keyword>
<dbReference type="EMBL" id="HG712231">
    <property type="protein sequence ID" value="CDJ50447.1"/>
    <property type="molecule type" value="Genomic_DNA"/>
</dbReference>
<comment type="subcellular location">
    <subcellularLocation>
        <location evidence="1">Cell projection</location>
        <location evidence="1">Cilium</location>
        <location evidence="1">Flagellum</location>
    </subcellularLocation>
    <subcellularLocation>
        <location evidence="2">Cytoplasm</location>
        <location evidence="2">Cytoskeleton</location>
        <location evidence="2">Cilium axoneme</location>
    </subcellularLocation>
</comment>
<evidence type="ECO:0000256" key="2">
    <source>
        <dbReference type="ARBA" id="ARBA00004430"/>
    </source>
</evidence>
<feature type="compositionally biased region" description="Basic and acidic residues" evidence="9">
    <location>
        <begin position="840"/>
        <end position="853"/>
    </location>
</feature>
<dbReference type="AlphaFoldDB" id="U6LJD4"/>
<feature type="region of interest" description="Disordered" evidence="9">
    <location>
        <begin position="79"/>
        <end position="131"/>
    </location>
</feature>
<dbReference type="SMART" id="SM00698">
    <property type="entry name" value="MORN"/>
    <property type="match status" value="5"/>
</dbReference>
<proteinExistence type="predicted"/>
<dbReference type="PANTHER" id="PTHR46613:SF1">
    <property type="entry name" value="RADIAL SPOKE HEAD 10 HOMOLOG B-RELATED"/>
    <property type="match status" value="1"/>
</dbReference>
<dbReference type="Gene3D" id="2.20.110.10">
    <property type="entry name" value="Histone H3 K4-specific methyltransferase SET7/9 N-terminal domain"/>
    <property type="match status" value="2"/>
</dbReference>
<evidence type="ECO:0000313" key="11">
    <source>
        <dbReference type="Proteomes" id="UP000030750"/>
    </source>
</evidence>
<evidence type="ECO:0000256" key="7">
    <source>
        <dbReference type="ARBA" id="ARBA00023212"/>
    </source>
</evidence>